<name>A0A7Y9PGY9_9BACT</name>
<evidence type="ECO:0000313" key="3">
    <source>
        <dbReference type="Proteomes" id="UP000589520"/>
    </source>
</evidence>
<dbReference type="Pfam" id="PF12770">
    <property type="entry name" value="CHAT"/>
    <property type="match status" value="1"/>
</dbReference>
<evidence type="ECO:0000259" key="1">
    <source>
        <dbReference type="Pfam" id="PF12770"/>
    </source>
</evidence>
<dbReference type="EMBL" id="JACCCW010000002">
    <property type="protein sequence ID" value="NYF79715.1"/>
    <property type="molecule type" value="Genomic_DNA"/>
</dbReference>
<dbReference type="RefSeq" id="WP_179490566.1">
    <property type="nucleotide sequence ID" value="NZ_JACCCW010000002.1"/>
</dbReference>
<sequence>MAGRTPVVDWSGNYEENCLQLAKHLGKNKIRRILFDAIYGRVSKPRSRKQMIAATTLKSSDGQQAQNELDHLAKYGLIRQTNNEGNVFVDDGSRWLYLKDENVRAHRAQILRYANNPGEAKKVPTKRRPQGSTTVAVTRQFLKKRKHLDVLYLTANPRGDLRVEAEVNQVQQEVRGSKLRDNIDVHYRPAANLDSLIQGLNDHVPAIVHFSGHGNESGVGTDDAKSAHPAGKLVSFELLAKAIAATDTPPQIIVLNSCKSAGAKKSFFPPAKAIIAMGDSIGDLAATAFAAKFYAAIAAGQSLHSAFAQGKVAVEAVSINEADTPELLLAENANPKKIILT</sequence>
<protein>
    <recommendedName>
        <fullName evidence="1">CHAT domain-containing protein</fullName>
    </recommendedName>
</protein>
<dbReference type="Proteomes" id="UP000589520">
    <property type="component" value="Unassembled WGS sequence"/>
</dbReference>
<feature type="domain" description="CHAT" evidence="1">
    <location>
        <begin position="93"/>
        <end position="314"/>
    </location>
</feature>
<organism evidence="2 3">
    <name type="scientific">Granulicella arctica</name>
    <dbReference type="NCBI Taxonomy" id="940613"/>
    <lineage>
        <taxon>Bacteria</taxon>
        <taxon>Pseudomonadati</taxon>
        <taxon>Acidobacteriota</taxon>
        <taxon>Terriglobia</taxon>
        <taxon>Terriglobales</taxon>
        <taxon>Acidobacteriaceae</taxon>
        <taxon>Granulicella</taxon>
    </lineage>
</organism>
<gene>
    <name evidence="2" type="ORF">HDF17_002035</name>
</gene>
<keyword evidence="3" id="KW-1185">Reference proteome</keyword>
<reference evidence="2 3" key="1">
    <citation type="submission" date="2020-07" db="EMBL/GenBank/DDBJ databases">
        <title>Genomic Encyclopedia of Type Strains, Phase IV (KMG-V): Genome sequencing to study the core and pangenomes of soil and plant-associated prokaryotes.</title>
        <authorList>
            <person name="Whitman W."/>
        </authorList>
    </citation>
    <scope>NUCLEOTIDE SEQUENCE [LARGE SCALE GENOMIC DNA]</scope>
    <source>
        <strain evidence="2 3">X4EP2</strain>
    </source>
</reference>
<dbReference type="AlphaFoldDB" id="A0A7Y9PGY9"/>
<proteinExistence type="predicted"/>
<accession>A0A7Y9PGY9</accession>
<evidence type="ECO:0000313" key="2">
    <source>
        <dbReference type="EMBL" id="NYF79715.1"/>
    </source>
</evidence>
<dbReference type="InterPro" id="IPR024983">
    <property type="entry name" value="CHAT_dom"/>
</dbReference>
<comment type="caution">
    <text evidence="2">The sequence shown here is derived from an EMBL/GenBank/DDBJ whole genome shotgun (WGS) entry which is preliminary data.</text>
</comment>